<feature type="domain" description="GIY-YIG" evidence="1">
    <location>
        <begin position="29"/>
        <end position="131"/>
    </location>
</feature>
<reference evidence="3" key="1">
    <citation type="journal article" date="2016" name="Nature">
        <title>Genome evolution in the allotetraploid frog Xenopus laevis.</title>
        <authorList>
            <person name="Session A.M."/>
            <person name="Uno Y."/>
            <person name="Kwon T."/>
            <person name="Chapman J.A."/>
            <person name="Toyoda A."/>
            <person name="Takahashi S."/>
            <person name="Fukui A."/>
            <person name="Hikosaka A."/>
            <person name="Suzuki A."/>
            <person name="Kondo M."/>
            <person name="van Heeringen S.J."/>
            <person name="Quigley I."/>
            <person name="Heinz S."/>
            <person name="Ogino H."/>
            <person name="Ochi H."/>
            <person name="Hellsten U."/>
            <person name="Lyons J.B."/>
            <person name="Simakov O."/>
            <person name="Putnam N."/>
            <person name="Stites J."/>
            <person name="Kuroki Y."/>
            <person name="Tanaka T."/>
            <person name="Michiue T."/>
            <person name="Watanabe M."/>
            <person name="Bogdanovic O."/>
            <person name="Lister R."/>
            <person name="Georgiou G."/>
            <person name="Paranjpe S.S."/>
            <person name="van Kruijsbergen I."/>
            <person name="Shu S."/>
            <person name="Carlson J."/>
            <person name="Kinoshita T."/>
            <person name="Ohta Y."/>
            <person name="Mawaribuchi S."/>
            <person name="Jenkins J."/>
            <person name="Grimwood J."/>
            <person name="Schmutz J."/>
            <person name="Mitros T."/>
            <person name="Mozaffari S.V."/>
            <person name="Suzuki Y."/>
            <person name="Haramoto Y."/>
            <person name="Yamamoto T.S."/>
            <person name="Takagi C."/>
            <person name="Heald R."/>
            <person name="Miller K."/>
            <person name="Haudenschild C."/>
            <person name="Kitzman J."/>
            <person name="Nakayama T."/>
            <person name="Izutsu Y."/>
            <person name="Robert J."/>
            <person name="Fortriede J."/>
            <person name="Burns K."/>
            <person name="Lotay V."/>
            <person name="Karimi K."/>
            <person name="Yasuoka Y."/>
            <person name="Dichmann D.S."/>
            <person name="Flajnik M.F."/>
            <person name="Houston D.W."/>
            <person name="Shendure J."/>
            <person name="DuPasquier L."/>
            <person name="Vize P.D."/>
            <person name="Zorn A.M."/>
            <person name="Ito M."/>
            <person name="Marcotte E.M."/>
            <person name="Wallingford J.B."/>
            <person name="Ito Y."/>
            <person name="Asashima M."/>
            <person name="Ueno N."/>
            <person name="Matsuda Y."/>
            <person name="Veenstra G.J."/>
            <person name="Fujiyama A."/>
            <person name="Harland R.M."/>
            <person name="Taira M."/>
            <person name="Rokhsar D.S."/>
        </authorList>
    </citation>
    <scope>NUCLEOTIDE SEQUENCE [LARGE SCALE GENOMIC DNA]</scope>
    <source>
        <strain evidence="3">J</strain>
    </source>
</reference>
<accession>A0A974DSV0</accession>
<dbReference type="Proteomes" id="UP000694892">
    <property type="component" value="Chromosome 1S"/>
</dbReference>
<name>A0A974DSV0_XENLA</name>
<organism evidence="2 3">
    <name type="scientific">Xenopus laevis</name>
    <name type="common">African clawed frog</name>
    <dbReference type="NCBI Taxonomy" id="8355"/>
    <lineage>
        <taxon>Eukaryota</taxon>
        <taxon>Metazoa</taxon>
        <taxon>Chordata</taxon>
        <taxon>Craniata</taxon>
        <taxon>Vertebrata</taxon>
        <taxon>Euteleostomi</taxon>
        <taxon>Amphibia</taxon>
        <taxon>Batrachia</taxon>
        <taxon>Anura</taxon>
        <taxon>Pipoidea</taxon>
        <taxon>Pipidae</taxon>
        <taxon>Xenopodinae</taxon>
        <taxon>Xenopus</taxon>
        <taxon>Xenopus</taxon>
    </lineage>
</organism>
<dbReference type="PANTHER" id="PTHR21301">
    <property type="entry name" value="REVERSE TRANSCRIPTASE"/>
    <property type="match status" value="1"/>
</dbReference>
<gene>
    <name evidence="2" type="ORF">XELAEV_18009711mg</name>
</gene>
<dbReference type="InterPro" id="IPR035901">
    <property type="entry name" value="GIY-YIG_endonuc_sf"/>
</dbReference>
<dbReference type="AlphaFoldDB" id="A0A974DSV0"/>
<dbReference type="PANTHER" id="PTHR21301:SF12">
    <property type="match status" value="1"/>
</dbReference>
<evidence type="ECO:0000313" key="2">
    <source>
        <dbReference type="EMBL" id="OCT97484.1"/>
    </source>
</evidence>
<dbReference type="Gene3D" id="3.40.1440.10">
    <property type="entry name" value="GIY-YIG endonuclease"/>
    <property type="match status" value="1"/>
</dbReference>
<dbReference type="PROSITE" id="PS50164">
    <property type="entry name" value="GIY_YIG"/>
    <property type="match status" value="1"/>
</dbReference>
<dbReference type="SUPFAM" id="SSF82771">
    <property type="entry name" value="GIY-YIG endonuclease"/>
    <property type="match status" value="1"/>
</dbReference>
<protein>
    <recommendedName>
        <fullName evidence="1">GIY-YIG domain-containing protein</fullName>
    </recommendedName>
</protein>
<evidence type="ECO:0000313" key="3">
    <source>
        <dbReference type="Proteomes" id="UP000694892"/>
    </source>
</evidence>
<sequence>RAAKKGTFPCLRCLCCSTVIKGDSISHPMRGVIYLLKCPCGQVYVGQTVRPVKDRIKEHKSDIRNDKINTPTNTSVSRHFSFNNHNQLQFKWLVLEVVYKPHRSGDMKKLLLQREAVWIKKLNNLVPFGLNEYWSIAPFL</sequence>
<dbReference type="CDD" id="cd10442">
    <property type="entry name" value="GIY-YIG_PLEs"/>
    <property type="match status" value="1"/>
</dbReference>
<evidence type="ECO:0000259" key="1">
    <source>
        <dbReference type="PROSITE" id="PS50164"/>
    </source>
</evidence>
<feature type="non-terminal residue" evidence="2">
    <location>
        <position position="1"/>
    </location>
</feature>
<dbReference type="InterPro" id="IPR000305">
    <property type="entry name" value="GIY-YIG_endonuc"/>
</dbReference>
<dbReference type="EMBL" id="CM004467">
    <property type="protein sequence ID" value="OCT97484.1"/>
    <property type="molecule type" value="Genomic_DNA"/>
</dbReference>
<dbReference type="Pfam" id="PF01541">
    <property type="entry name" value="GIY-YIG"/>
    <property type="match status" value="1"/>
</dbReference>
<proteinExistence type="predicted"/>